<proteinExistence type="predicted"/>
<sequence length="64" mass="7148">MTVRRSVKHKTQLAICIATISLLFSYENKFSYVNAVAGAGRVSLEHTPEFTDRSDGYTRLARIG</sequence>
<evidence type="ECO:0000313" key="1">
    <source>
        <dbReference type="EMBL" id="SVC64274.1"/>
    </source>
</evidence>
<feature type="non-terminal residue" evidence="1">
    <location>
        <position position="1"/>
    </location>
</feature>
<protein>
    <submittedName>
        <fullName evidence="1">Uncharacterized protein</fullName>
    </submittedName>
</protein>
<organism evidence="1">
    <name type="scientific">marine metagenome</name>
    <dbReference type="NCBI Taxonomy" id="408172"/>
    <lineage>
        <taxon>unclassified sequences</taxon>
        <taxon>metagenomes</taxon>
        <taxon>ecological metagenomes</taxon>
    </lineage>
</organism>
<feature type="non-terminal residue" evidence="1">
    <location>
        <position position="64"/>
    </location>
</feature>
<accession>A0A382NSX2</accession>
<reference evidence="1" key="1">
    <citation type="submission" date="2018-05" db="EMBL/GenBank/DDBJ databases">
        <authorList>
            <person name="Lanie J.A."/>
            <person name="Ng W.-L."/>
            <person name="Kazmierczak K.M."/>
            <person name="Andrzejewski T.M."/>
            <person name="Davidsen T.M."/>
            <person name="Wayne K.J."/>
            <person name="Tettelin H."/>
            <person name="Glass J.I."/>
            <person name="Rusch D."/>
            <person name="Podicherti R."/>
            <person name="Tsui H.-C.T."/>
            <person name="Winkler M.E."/>
        </authorList>
    </citation>
    <scope>NUCLEOTIDE SEQUENCE</scope>
</reference>
<name>A0A382NSX2_9ZZZZ</name>
<gene>
    <name evidence="1" type="ORF">METZ01_LOCUS317128</name>
</gene>
<dbReference type="EMBL" id="UINC01102557">
    <property type="protein sequence ID" value="SVC64274.1"/>
    <property type="molecule type" value="Genomic_DNA"/>
</dbReference>
<dbReference type="AlphaFoldDB" id="A0A382NSX2"/>